<gene>
    <name evidence="2" type="ordered locus">NP_4462A</name>
</gene>
<dbReference type="EMBL" id="CR936257">
    <property type="protein sequence ID" value="CAI50322.1"/>
    <property type="molecule type" value="Genomic_DNA"/>
</dbReference>
<dbReference type="InterPro" id="IPR007404">
    <property type="entry name" value="YdjM-like"/>
</dbReference>
<dbReference type="RefSeq" id="WP_011323937.1">
    <property type="nucleotide sequence ID" value="NC_007426.1"/>
</dbReference>
<dbReference type="KEGG" id="nph:NP_4462A"/>
<dbReference type="Proteomes" id="UP000002698">
    <property type="component" value="Chromosome"/>
</dbReference>
<keyword evidence="3" id="KW-1185">Reference proteome</keyword>
<organism evidence="2 3">
    <name type="scientific">Natronomonas pharaonis (strain ATCC 35678 / DSM 2160 / CIP 103997 / JCM 8858 / NBRC 14720 / NCIMB 2260 / Gabara)</name>
    <name type="common">Halobacterium pharaonis</name>
    <dbReference type="NCBI Taxonomy" id="348780"/>
    <lineage>
        <taxon>Archaea</taxon>
        <taxon>Methanobacteriati</taxon>
        <taxon>Methanobacteriota</taxon>
        <taxon>Stenosarchaea group</taxon>
        <taxon>Halobacteria</taxon>
        <taxon>Halobacteriales</taxon>
        <taxon>Natronomonadaceae</taxon>
        <taxon>Natronomonas</taxon>
    </lineage>
</organism>
<dbReference type="OrthoDB" id="200338at2157"/>
<keyword evidence="1" id="KW-0472">Membrane</keyword>
<dbReference type="EnsemblBacteria" id="CAI50322">
    <property type="protein sequence ID" value="CAI50322"/>
    <property type="gene ID" value="NP_4462A"/>
</dbReference>
<accession>A0A1U7EYL5</accession>
<dbReference type="AlphaFoldDB" id="A0A1U7EYL5"/>
<evidence type="ECO:0000313" key="3">
    <source>
        <dbReference type="Proteomes" id="UP000002698"/>
    </source>
</evidence>
<evidence type="ECO:0000313" key="2">
    <source>
        <dbReference type="EMBL" id="CAI50322.1"/>
    </source>
</evidence>
<dbReference type="HOGENOM" id="CLU_089194_0_0_2"/>
<feature type="transmembrane region" description="Helical" evidence="1">
    <location>
        <begin position="59"/>
        <end position="78"/>
    </location>
</feature>
<dbReference type="GeneID" id="3702069"/>
<protein>
    <submittedName>
        <fullName evidence="2">DUF457 family protein</fullName>
    </submittedName>
</protein>
<keyword evidence="1" id="KW-0812">Transmembrane</keyword>
<reference evidence="2 3" key="1">
    <citation type="journal article" date="2005" name="Genome Res.">
        <title>Living with two extremes: conclusions from the genome sequence of Natronomonas pharaonis.</title>
        <authorList>
            <person name="Falb M."/>
            <person name="Pfeiffer F."/>
            <person name="Palm P."/>
            <person name="Rodewald K."/>
            <person name="Hickmann V."/>
            <person name="Tittor J."/>
            <person name="Oesterhelt D."/>
        </authorList>
    </citation>
    <scope>NUCLEOTIDE SEQUENCE [LARGE SCALE GENOMIC DNA]</scope>
    <source>
        <strain evidence="3">ATCC 35678 / DSM 2160 / CIP 103997 / JCM 8858 / NBRC 14720 / NCIMB 2260 / Gabara</strain>
    </source>
</reference>
<keyword evidence="1" id="KW-1133">Transmembrane helix</keyword>
<dbReference type="STRING" id="348780.NP_4462A"/>
<name>A0A1U7EYL5_NATPD</name>
<dbReference type="Pfam" id="PF04307">
    <property type="entry name" value="YdjM"/>
    <property type="match status" value="1"/>
</dbReference>
<dbReference type="eggNOG" id="arCOG03392">
    <property type="taxonomic scope" value="Archaea"/>
</dbReference>
<proteinExistence type="predicted"/>
<sequence>MQPIVHPVVGYLCYAGYVRASDGEAPQGELTVVAVFAAVLPDLIDQPLWLIGVTPVGRTVAHSLFGGALLVGAVGLLARRRGRTDIGVAFAIGYASHIAADIPWHVLAGDYHELGFLLWPVTGMPAYSGVKSLGTVGAVDITTLWLEAILFVAGAALWWNDGCPGVEVVRRYVG</sequence>
<evidence type="ECO:0000256" key="1">
    <source>
        <dbReference type="SAM" id="Phobius"/>
    </source>
</evidence>